<keyword evidence="7" id="KW-1185">Reference proteome</keyword>
<organism evidence="6 7">
    <name type="scientific">Westerdykella ornata</name>
    <dbReference type="NCBI Taxonomy" id="318751"/>
    <lineage>
        <taxon>Eukaryota</taxon>
        <taxon>Fungi</taxon>
        <taxon>Dikarya</taxon>
        <taxon>Ascomycota</taxon>
        <taxon>Pezizomycotina</taxon>
        <taxon>Dothideomycetes</taxon>
        <taxon>Pleosporomycetidae</taxon>
        <taxon>Pleosporales</taxon>
        <taxon>Sporormiaceae</taxon>
        <taxon>Westerdykella</taxon>
    </lineage>
</organism>
<evidence type="ECO:0000313" key="6">
    <source>
        <dbReference type="EMBL" id="KAF2275037.1"/>
    </source>
</evidence>
<feature type="domain" description="Polysaccharide biosynthesis" evidence="5">
    <location>
        <begin position="24"/>
        <end position="150"/>
    </location>
</feature>
<evidence type="ECO:0000256" key="2">
    <source>
        <dbReference type="ARBA" id="ARBA00022490"/>
    </source>
</evidence>
<dbReference type="AlphaFoldDB" id="A0A6A6JFD2"/>
<dbReference type="FunFam" id="1.10.3560.10:FF:000001">
    <property type="entry name" value="Protein PBDC1 homolog"/>
    <property type="match status" value="1"/>
</dbReference>
<evidence type="ECO:0000256" key="4">
    <source>
        <dbReference type="ARBA" id="ARBA00069779"/>
    </source>
</evidence>
<dbReference type="EMBL" id="ML986499">
    <property type="protein sequence ID" value="KAF2275037.1"/>
    <property type="molecule type" value="Genomic_DNA"/>
</dbReference>
<evidence type="ECO:0000259" key="5">
    <source>
        <dbReference type="Pfam" id="PF04669"/>
    </source>
</evidence>
<comment type="similarity">
    <text evidence="3">Belongs to the PBDC1 family.</text>
</comment>
<dbReference type="RefSeq" id="XP_033652576.1">
    <property type="nucleotide sequence ID" value="XM_033801028.1"/>
</dbReference>
<dbReference type="GO" id="GO:0005737">
    <property type="term" value="C:cytoplasm"/>
    <property type="evidence" value="ECO:0007669"/>
    <property type="project" value="UniProtKB-SubCell"/>
</dbReference>
<proteinExistence type="inferred from homology"/>
<reference evidence="6" key="1">
    <citation type="journal article" date="2020" name="Stud. Mycol.">
        <title>101 Dothideomycetes genomes: a test case for predicting lifestyles and emergence of pathogens.</title>
        <authorList>
            <person name="Haridas S."/>
            <person name="Albert R."/>
            <person name="Binder M."/>
            <person name="Bloem J."/>
            <person name="Labutti K."/>
            <person name="Salamov A."/>
            <person name="Andreopoulos B."/>
            <person name="Baker S."/>
            <person name="Barry K."/>
            <person name="Bills G."/>
            <person name="Bluhm B."/>
            <person name="Cannon C."/>
            <person name="Castanera R."/>
            <person name="Culley D."/>
            <person name="Daum C."/>
            <person name="Ezra D."/>
            <person name="Gonzalez J."/>
            <person name="Henrissat B."/>
            <person name="Kuo A."/>
            <person name="Liang C."/>
            <person name="Lipzen A."/>
            <person name="Lutzoni F."/>
            <person name="Magnuson J."/>
            <person name="Mondo S."/>
            <person name="Nolan M."/>
            <person name="Ohm R."/>
            <person name="Pangilinan J."/>
            <person name="Park H.-J."/>
            <person name="Ramirez L."/>
            <person name="Alfaro M."/>
            <person name="Sun H."/>
            <person name="Tritt A."/>
            <person name="Yoshinaga Y."/>
            <person name="Zwiers L.-H."/>
            <person name="Turgeon B."/>
            <person name="Goodwin S."/>
            <person name="Spatafora J."/>
            <person name="Crous P."/>
            <person name="Grigoriev I."/>
        </authorList>
    </citation>
    <scope>NUCLEOTIDE SEQUENCE</scope>
    <source>
        <strain evidence="6">CBS 379.55</strain>
    </source>
</reference>
<dbReference type="PANTHER" id="PTHR13410">
    <property type="entry name" value="PROTEIN PBDC1"/>
    <property type="match status" value="1"/>
</dbReference>
<sequence length="157" mass="18338">MSAPAAPAGGLNLTPEQQENFEDIEKQFAVKVVQHMETYWNILEKVRGSQLRLTKIDDEIYKHFKETFPEFDASATINEDEMKSKEGKEKWRNFINQYEKKIDDFNFGTMLRASPKTEYGEKETIFAVRMQFYAIEIARNKEGLNDWIYEKAHAGGK</sequence>
<evidence type="ECO:0000313" key="7">
    <source>
        <dbReference type="Proteomes" id="UP000800097"/>
    </source>
</evidence>
<evidence type="ECO:0000256" key="3">
    <source>
        <dbReference type="ARBA" id="ARBA00061201"/>
    </source>
</evidence>
<gene>
    <name evidence="6" type="ORF">EI97DRAFT_459673</name>
</gene>
<dbReference type="GeneID" id="54554203"/>
<dbReference type="Pfam" id="PF04669">
    <property type="entry name" value="PBDC1"/>
    <property type="match status" value="1"/>
</dbReference>
<dbReference type="Proteomes" id="UP000800097">
    <property type="component" value="Unassembled WGS sequence"/>
</dbReference>
<dbReference type="Gene3D" id="1.10.3560.10">
    <property type="entry name" value="yst0336 like domain"/>
    <property type="match status" value="1"/>
</dbReference>
<evidence type="ECO:0000256" key="1">
    <source>
        <dbReference type="ARBA" id="ARBA00004496"/>
    </source>
</evidence>
<dbReference type="PANTHER" id="PTHR13410:SF9">
    <property type="entry name" value="PROTEIN PBDC1"/>
    <property type="match status" value="1"/>
</dbReference>
<comment type="subcellular location">
    <subcellularLocation>
        <location evidence="1">Cytoplasm</location>
    </subcellularLocation>
</comment>
<dbReference type="InterPro" id="IPR023139">
    <property type="entry name" value="PBDC1-like_dom_sf"/>
</dbReference>
<protein>
    <recommendedName>
        <fullName evidence="4">Protein PBDC1 homolog</fullName>
    </recommendedName>
</protein>
<dbReference type="InterPro" id="IPR021148">
    <property type="entry name" value="Polysacc_synth_dom"/>
</dbReference>
<name>A0A6A6JFD2_WESOR</name>
<dbReference type="OrthoDB" id="10248897at2759"/>
<accession>A0A6A6JFD2</accession>
<keyword evidence="2" id="KW-0963">Cytoplasm</keyword>
<dbReference type="InterPro" id="IPR008476">
    <property type="entry name" value="PBDC1_metazoa/fungi"/>
</dbReference>